<feature type="domain" description="C2H2-type" evidence="9">
    <location>
        <begin position="291"/>
        <end position="318"/>
    </location>
</feature>
<dbReference type="Pfam" id="PF00096">
    <property type="entry name" value="zf-C2H2"/>
    <property type="match status" value="2"/>
</dbReference>
<evidence type="ECO:0000256" key="7">
    <source>
        <dbReference type="PROSITE-ProRule" id="PRU00042"/>
    </source>
</evidence>
<dbReference type="GeneID" id="64857355"/>
<gene>
    <name evidence="10" type="ORF">KABA2_04S04576</name>
</gene>
<evidence type="ECO:0000256" key="1">
    <source>
        <dbReference type="ARBA" id="ARBA00004123"/>
    </source>
</evidence>
<keyword evidence="4 7" id="KW-0863">Zinc-finger</keyword>
<dbReference type="Proteomes" id="UP000644660">
    <property type="component" value="Unassembled WGS sequence"/>
</dbReference>
<reference evidence="10 11" key="1">
    <citation type="submission" date="2020-05" db="EMBL/GenBank/DDBJ databases">
        <authorList>
            <person name="Casaregola S."/>
            <person name="Devillers H."/>
            <person name="Grondin C."/>
        </authorList>
    </citation>
    <scope>NUCLEOTIDE SEQUENCE [LARGE SCALE GENOMIC DNA]</scope>
    <source>
        <strain evidence="10 11">CLIB 1767</strain>
    </source>
</reference>
<dbReference type="GO" id="GO:0005634">
    <property type="term" value="C:nucleus"/>
    <property type="evidence" value="ECO:0007669"/>
    <property type="project" value="UniProtKB-SubCell"/>
</dbReference>
<evidence type="ECO:0000256" key="4">
    <source>
        <dbReference type="ARBA" id="ARBA00022771"/>
    </source>
</evidence>
<feature type="region of interest" description="Disordered" evidence="8">
    <location>
        <begin position="128"/>
        <end position="176"/>
    </location>
</feature>
<dbReference type="SMART" id="SM00355">
    <property type="entry name" value="ZnF_C2H2"/>
    <property type="match status" value="2"/>
</dbReference>
<evidence type="ECO:0000313" key="10">
    <source>
        <dbReference type="EMBL" id="CAB4254364.1"/>
    </source>
</evidence>
<evidence type="ECO:0000256" key="3">
    <source>
        <dbReference type="ARBA" id="ARBA00022737"/>
    </source>
</evidence>
<keyword evidence="11" id="KW-1185">Reference proteome</keyword>
<dbReference type="PROSITE" id="PS50157">
    <property type="entry name" value="ZINC_FINGER_C2H2_2"/>
    <property type="match status" value="2"/>
</dbReference>
<evidence type="ECO:0000313" key="11">
    <source>
        <dbReference type="Proteomes" id="UP000644660"/>
    </source>
</evidence>
<dbReference type="SUPFAM" id="SSF57667">
    <property type="entry name" value="beta-beta-alpha zinc fingers"/>
    <property type="match status" value="1"/>
</dbReference>
<sequence>MDLTPRIVYKNYVFSDNPNHYSNIVAQQQQQQQLPVKFSYLPYPNMAVMSDGNPIAAGSAITSTINTPGVYSNYYKPTISATSSPPYQYQTNIPQTKFYDTQQIHYSSNSNNISRVNSNSNFKLPPISSIMGPNNNKNNNQNESVVSTPTNDGIVTGHILDNTRSSYSSSNSSPITPRSKMMVVMGNPLMVPNVVTPVYQDMASTASTTASTYAALSPGSLTPPVFVTHSPVSSNNGETVSPKIGSAATVSNNTKIEPKIYNSKPERKSRRKKFVCDGIGKHLSPEIRQKKQCPVCGKKCSRPSTLKTHYLIHTGDNPYCCTRPGCTKSFNVKSNLQRHIRSHDKKLSKAIIQPSQITMQLPHQQLY</sequence>
<evidence type="ECO:0000256" key="8">
    <source>
        <dbReference type="SAM" id="MobiDB-lite"/>
    </source>
</evidence>
<dbReference type="PANTHER" id="PTHR23235:SF120">
    <property type="entry name" value="KRUPPEL-LIKE FACTOR 15"/>
    <property type="match status" value="1"/>
</dbReference>
<keyword evidence="3" id="KW-0677">Repeat</keyword>
<comment type="caution">
    <text evidence="10">The sequence shown here is derived from an EMBL/GenBank/DDBJ whole genome shotgun (WGS) entry which is preliminary data.</text>
</comment>
<dbReference type="OrthoDB" id="6077919at2759"/>
<dbReference type="EMBL" id="CAEFZW010000004">
    <property type="protein sequence ID" value="CAB4254364.1"/>
    <property type="molecule type" value="Genomic_DNA"/>
</dbReference>
<dbReference type="RefSeq" id="XP_041406208.1">
    <property type="nucleotide sequence ID" value="XM_041550274.1"/>
</dbReference>
<keyword evidence="5" id="KW-0862">Zinc</keyword>
<dbReference type="FunFam" id="3.30.160.60:FF:001102">
    <property type="entry name" value="Transcription factor IIIA"/>
    <property type="match status" value="1"/>
</dbReference>
<dbReference type="InterPro" id="IPR013087">
    <property type="entry name" value="Znf_C2H2_type"/>
</dbReference>
<feature type="domain" description="C2H2-type" evidence="9">
    <location>
        <begin position="319"/>
        <end position="348"/>
    </location>
</feature>
<organism evidence="10 11">
    <name type="scientific">Maudiozyma barnettii</name>
    <dbReference type="NCBI Taxonomy" id="61262"/>
    <lineage>
        <taxon>Eukaryota</taxon>
        <taxon>Fungi</taxon>
        <taxon>Dikarya</taxon>
        <taxon>Ascomycota</taxon>
        <taxon>Saccharomycotina</taxon>
        <taxon>Saccharomycetes</taxon>
        <taxon>Saccharomycetales</taxon>
        <taxon>Saccharomycetaceae</taxon>
        <taxon>Maudiozyma</taxon>
    </lineage>
</organism>
<dbReference type="AlphaFoldDB" id="A0A8H2ZG98"/>
<dbReference type="GO" id="GO:0000981">
    <property type="term" value="F:DNA-binding transcription factor activity, RNA polymerase II-specific"/>
    <property type="evidence" value="ECO:0007669"/>
    <property type="project" value="TreeGrafter"/>
</dbReference>
<protein>
    <recommendedName>
        <fullName evidence="9">C2H2-type domain-containing protein</fullName>
    </recommendedName>
</protein>
<feature type="compositionally biased region" description="Polar residues" evidence="8">
    <location>
        <begin position="143"/>
        <end position="153"/>
    </location>
</feature>
<dbReference type="Gene3D" id="3.30.160.60">
    <property type="entry name" value="Classic Zinc Finger"/>
    <property type="match status" value="2"/>
</dbReference>
<proteinExistence type="predicted"/>
<evidence type="ECO:0000256" key="2">
    <source>
        <dbReference type="ARBA" id="ARBA00022723"/>
    </source>
</evidence>
<evidence type="ECO:0000256" key="6">
    <source>
        <dbReference type="ARBA" id="ARBA00023242"/>
    </source>
</evidence>
<dbReference type="GO" id="GO:0008270">
    <property type="term" value="F:zinc ion binding"/>
    <property type="evidence" value="ECO:0007669"/>
    <property type="project" value="UniProtKB-KW"/>
</dbReference>
<dbReference type="InterPro" id="IPR036236">
    <property type="entry name" value="Znf_C2H2_sf"/>
</dbReference>
<dbReference type="PANTHER" id="PTHR23235">
    <property type="entry name" value="KRUEPPEL-LIKE TRANSCRIPTION FACTOR"/>
    <property type="match status" value="1"/>
</dbReference>
<comment type="subcellular location">
    <subcellularLocation>
        <location evidence="1">Nucleus</location>
    </subcellularLocation>
</comment>
<feature type="compositionally biased region" description="Low complexity" evidence="8">
    <location>
        <begin position="162"/>
        <end position="176"/>
    </location>
</feature>
<name>A0A8H2ZG98_9SACH</name>
<keyword evidence="6" id="KW-0539">Nucleus</keyword>
<dbReference type="GO" id="GO:0000978">
    <property type="term" value="F:RNA polymerase II cis-regulatory region sequence-specific DNA binding"/>
    <property type="evidence" value="ECO:0007669"/>
    <property type="project" value="TreeGrafter"/>
</dbReference>
<dbReference type="PROSITE" id="PS00028">
    <property type="entry name" value="ZINC_FINGER_C2H2_1"/>
    <property type="match status" value="2"/>
</dbReference>
<evidence type="ECO:0000256" key="5">
    <source>
        <dbReference type="ARBA" id="ARBA00022833"/>
    </source>
</evidence>
<accession>A0A8H2ZG98</accession>
<keyword evidence="2" id="KW-0479">Metal-binding</keyword>
<evidence type="ECO:0000259" key="9">
    <source>
        <dbReference type="PROSITE" id="PS50157"/>
    </source>
</evidence>